<evidence type="ECO:0000313" key="1">
    <source>
        <dbReference type="EMBL" id="TGE16410.1"/>
    </source>
</evidence>
<dbReference type="RefSeq" id="WP_135497549.1">
    <property type="nucleotide sequence ID" value="NZ_SRLD01000016.1"/>
</dbReference>
<reference evidence="1 2" key="1">
    <citation type="submission" date="2019-04" db="EMBL/GenBank/DDBJ databases">
        <authorList>
            <person name="Feng G."/>
            <person name="Zhang J."/>
            <person name="Zhu H."/>
        </authorList>
    </citation>
    <scope>NUCLEOTIDE SEQUENCE [LARGE SCALE GENOMIC DNA]</scope>
    <source>
        <strain evidence="1 2">JCM 17223</strain>
    </source>
</reference>
<evidence type="ECO:0000313" key="2">
    <source>
        <dbReference type="Proteomes" id="UP000297739"/>
    </source>
</evidence>
<sequence>MLAISNYLHNTDAGDILETSEIEDFSYMLSYPNSSFINSMTIKRYCSIDLFKMEFEGRKLVWIFAGVCSTEPVLIGMVSEALQKLGGTKTED</sequence>
<protein>
    <submittedName>
        <fullName evidence="1">Uncharacterized protein</fullName>
    </submittedName>
</protein>
<proteinExistence type="predicted"/>
<dbReference type="AlphaFoldDB" id="A0A4Z0PN10"/>
<accession>A0A4Z0PN10</accession>
<name>A0A4Z0PN10_9BACT</name>
<dbReference type="EMBL" id="SRLD01000016">
    <property type="protein sequence ID" value="TGE16410.1"/>
    <property type="molecule type" value="Genomic_DNA"/>
</dbReference>
<gene>
    <name evidence="1" type="ORF">E5J99_09805</name>
</gene>
<comment type="caution">
    <text evidence="1">The sequence shown here is derived from an EMBL/GenBank/DDBJ whole genome shotgun (WGS) entry which is preliminary data.</text>
</comment>
<dbReference type="Proteomes" id="UP000297739">
    <property type="component" value="Unassembled WGS sequence"/>
</dbReference>
<keyword evidence="2" id="KW-1185">Reference proteome</keyword>
<organism evidence="1 2">
    <name type="scientific">Hymenobacter elongatus</name>
    <dbReference type="NCBI Taxonomy" id="877208"/>
    <lineage>
        <taxon>Bacteria</taxon>
        <taxon>Pseudomonadati</taxon>
        <taxon>Bacteroidota</taxon>
        <taxon>Cytophagia</taxon>
        <taxon>Cytophagales</taxon>
        <taxon>Hymenobacteraceae</taxon>
        <taxon>Hymenobacter</taxon>
    </lineage>
</organism>